<feature type="domain" description="DUF6875" evidence="1">
    <location>
        <begin position="38"/>
        <end position="202"/>
    </location>
</feature>
<protein>
    <recommendedName>
        <fullName evidence="1">DUF6875 domain-containing protein</fullName>
    </recommendedName>
</protein>
<dbReference type="RefSeq" id="WP_248941118.1">
    <property type="nucleotide sequence ID" value="NZ_JAKIKS010000061.1"/>
</dbReference>
<dbReference type="InterPro" id="IPR049240">
    <property type="entry name" value="DUF6875"/>
</dbReference>
<evidence type="ECO:0000313" key="3">
    <source>
        <dbReference type="Proteomes" id="UP001203423"/>
    </source>
</evidence>
<proteinExistence type="predicted"/>
<keyword evidence="3" id="KW-1185">Reference proteome</keyword>
<evidence type="ECO:0000259" key="1">
    <source>
        <dbReference type="Pfam" id="PF21780"/>
    </source>
</evidence>
<dbReference type="Proteomes" id="UP001203423">
    <property type="component" value="Unassembled WGS sequence"/>
</dbReference>
<accession>A0ABT0LEM7</accession>
<evidence type="ECO:0000313" key="2">
    <source>
        <dbReference type="EMBL" id="MCL1125785.1"/>
    </source>
</evidence>
<comment type="caution">
    <text evidence="2">The sequence shown here is derived from an EMBL/GenBank/DDBJ whole genome shotgun (WGS) entry which is preliminary data.</text>
</comment>
<sequence length="236" mass="26909">MQFFTIDAKKCLESNDILTAVSDKDAVYATKIAHYLVQTERWLKQYLARPHLELGRKGPVCPFVPAALNKRKALASYLLYDSHTEDADIESQLLQYGAYFRLLPESHLNTIVIVMVNKEQGDEVGASIVERVQRSLKSEFMSYDNMIGQFYSQCPVSGLHNDAFYPFDSELPMIGIRHIMPQDLVFVSDDSEHTKIYLERHNIFNKEQLMGVLASVGMAKNENVLRHVDAIYTQAT</sequence>
<organism evidence="2 3">
    <name type="scientific">Shewanella surugensis</name>
    <dbReference type="NCBI Taxonomy" id="212020"/>
    <lineage>
        <taxon>Bacteria</taxon>
        <taxon>Pseudomonadati</taxon>
        <taxon>Pseudomonadota</taxon>
        <taxon>Gammaproteobacteria</taxon>
        <taxon>Alteromonadales</taxon>
        <taxon>Shewanellaceae</taxon>
        <taxon>Shewanella</taxon>
    </lineage>
</organism>
<dbReference type="EMBL" id="JAKIKS010000061">
    <property type="protein sequence ID" value="MCL1125785.1"/>
    <property type="molecule type" value="Genomic_DNA"/>
</dbReference>
<name>A0ABT0LEM7_9GAMM</name>
<reference evidence="2 3" key="1">
    <citation type="submission" date="2022-01" db="EMBL/GenBank/DDBJ databases">
        <title>Whole genome-based taxonomy of the Shewanellaceae.</title>
        <authorList>
            <person name="Martin-Rodriguez A.J."/>
        </authorList>
    </citation>
    <scope>NUCLEOTIDE SEQUENCE [LARGE SCALE GENOMIC DNA]</scope>
    <source>
        <strain evidence="2 3">DSM 17177</strain>
    </source>
</reference>
<gene>
    <name evidence="2" type="ORF">L2764_15215</name>
</gene>
<dbReference type="Pfam" id="PF21780">
    <property type="entry name" value="DUF6875"/>
    <property type="match status" value="1"/>
</dbReference>